<evidence type="ECO:0000259" key="8">
    <source>
        <dbReference type="PROSITE" id="PS50035"/>
    </source>
</evidence>
<dbReference type="GO" id="GO:0016891">
    <property type="term" value="F:RNA endonuclease activity producing 5'-phosphomonoesters, hydrolytic mechanism"/>
    <property type="evidence" value="ECO:0007669"/>
    <property type="project" value="TreeGrafter"/>
</dbReference>
<protein>
    <recommendedName>
        <fullName evidence="3">phospholipase D</fullName>
        <ecNumber evidence="3">3.1.4.4</ecNumber>
    </recommendedName>
</protein>
<reference evidence="9 10" key="1">
    <citation type="journal article" date="2016" name="Int. J. Syst. Evol. Microbiol.">
        <title>Nocardioides albidus sp. nov., an actinobacterium isolated from garden soil.</title>
        <authorList>
            <person name="Singh H."/>
            <person name="Du J."/>
            <person name="Trinh H."/>
            <person name="Won K."/>
            <person name="Yang J.E."/>
            <person name="Yin C."/>
            <person name="Kook M."/>
            <person name="Yi T.H."/>
        </authorList>
    </citation>
    <scope>NUCLEOTIDE SEQUENCE [LARGE SCALE GENOMIC DNA]</scope>
    <source>
        <strain evidence="9 10">CCTCC AB 2015297</strain>
    </source>
</reference>
<keyword evidence="4" id="KW-0378">Hydrolase</keyword>
<evidence type="ECO:0000256" key="1">
    <source>
        <dbReference type="ARBA" id="ARBA00000798"/>
    </source>
</evidence>
<dbReference type="EMBL" id="VDMP01000027">
    <property type="protein sequence ID" value="TNM36531.1"/>
    <property type="molecule type" value="Genomic_DNA"/>
</dbReference>
<proteinExistence type="inferred from homology"/>
<accession>A0A5C4VL99</accession>
<dbReference type="GO" id="GO:0016042">
    <property type="term" value="P:lipid catabolic process"/>
    <property type="evidence" value="ECO:0007669"/>
    <property type="project" value="UniProtKB-KW"/>
</dbReference>
<dbReference type="PROSITE" id="PS50035">
    <property type="entry name" value="PLD"/>
    <property type="match status" value="1"/>
</dbReference>
<organism evidence="9 10">
    <name type="scientific">Nocardioides albidus</name>
    <dbReference type="NCBI Taxonomy" id="1517589"/>
    <lineage>
        <taxon>Bacteria</taxon>
        <taxon>Bacillati</taxon>
        <taxon>Actinomycetota</taxon>
        <taxon>Actinomycetes</taxon>
        <taxon>Propionibacteriales</taxon>
        <taxon>Nocardioidaceae</taxon>
        <taxon>Nocardioides</taxon>
    </lineage>
</organism>
<evidence type="ECO:0000256" key="2">
    <source>
        <dbReference type="ARBA" id="ARBA00008664"/>
    </source>
</evidence>
<comment type="caution">
    <text evidence="9">The sequence shown here is derived from an EMBL/GenBank/DDBJ whole genome shotgun (WGS) entry which is preliminary data.</text>
</comment>
<feature type="region of interest" description="Disordered" evidence="7">
    <location>
        <begin position="435"/>
        <end position="462"/>
    </location>
</feature>
<gene>
    <name evidence="9" type="ORF">FHP29_20595</name>
</gene>
<dbReference type="SUPFAM" id="SSF56024">
    <property type="entry name" value="Phospholipase D/nuclease"/>
    <property type="match status" value="2"/>
</dbReference>
<dbReference type="Gene3D" id="3.30.870.10">
    <property type="entry name" value="Endonuclease Chain A"/>
    <property type="match status" value="2"/>
</dbReference>
<dbReference type="GO" id="GO:0004630">
    <property type="term" value="F:phospholipase D activity"/>
    <property type="evidence" value="ECO:0007669"/>
    <property type="project" value="UniProtKB-EC"/>
</dbReference>
<dbReference type="InterPro" id="IPR051406">
    <property type="entry name" value="PLD_domain"/>
</dbReference>
<feature type="compositionally biased region" description="Basic and acidic residues" evidence="7">
    <location>
        <begin position="444"/>
        <end position="454"/>
    </location>
</feature>
<evidence type="ECO:0000256" key="6">
    <source>
        <dbReference type="ARBA" id="ARBA00023098"/>
    </source>
</evidence>
<evidence type="ECO:0000313" key="9">
    <source>
        <dbReference type="EMBL" id="TNM36531.1"/>
    </source>
</evidence>
<feature type="domain" description="PLD phosphodiesterase" evidence="8">
    <location>
        <begin position="187"/>
        <end position="219"/>
    </location>
</feature>
<evidence type="ECO:0000313" key="10">
    <source>
        <dbReference type="Proteomes" id="UP000313231"/>
    </source>
</evidence>
<comment type="similarity">
    <text evidence="2">Belongs to the phospholipase D family.</text>
</comment>
<keyword evidence="5" id="KW-0442">Lipid degradation</keyword>
<dbReference type="InterPro" id="IPR001736">
    <property type="entry name" value="PLipase_D/transphosphatidylase"/>
</dbReference>
<dbReference type="GO" id="GO:0006793">
    <property type="term" value="P:phosphorus metabolic process"/>
    <property type="evidence" value="ECO:0007669"/>
    <property type="project" value="UniProtKB-ARBA"/>
</dbReference>
<sequence length="472" mass="52212">MASAWGIASKGRAARKRVAAAALGLLLALTALAGGHGLLVPAQAAASAQAAPADRSAQVVGAGRAAKPNPAYVVTPGITFNHPFRDGQRGKIHRKIAKTLKNVPAGGQVRVITWNFDSPYLAHRFIAAHERGVSVQIIMSRGLARSQGNNLARSYPMVRRAFERGNDDRPKELQSWIRTCKQTCRGRKGSMHSKLMLVNRSGATNWIVMQGSGNLTGAAAVQQFNDWTTVTENQPLYDGWMQMWDQAVQDRNFPPMRFTTGNVTTMFAPHKGEIDPALSVLNKVQCTGATNTPDGRTKVRVANAVWGEARGARIARKVRELDRAGCDVEIVFMMMQRRIRHILRGTRAKQMVYIIGATADKFKDRYVHMKGLAVQGNVDGRPDGNVVLSSSENWTRLGWHSDEENIIIRDDPALTQKYMDHVDLIYREAPRKLSNYVNSADPDPTPRTRGHSDTEYLGPKEYPFHELEAELS</sequence>
<keyword evidence="6" id="KW-0443">Lipid metabolism</keyword>
<dbReference type="PANTHER" id="PTHR43856:SF1">
    <property type="entry name" value="MITOCHONDRIAL CARDIOLIPIN HYDROLASE"/>
    <property type="match status" value="1"/>
</dbReference>
<comment type="catalytic activity">
    <reaction evidence="1">
        <text>a 1,2-diacyl-sn-glycero-3-phosphocholine + H2O = a 1,2-diacyl-sn-glycero-3-phosphate + choline + H(+)</text>
        <dbReference type="Rhea" id="RHEA:14445"/>
        <dbReference type="ChEBI" id="CHEBI:15354"/>
        <dbReference type="ChEBI" id="CHEBI:15377"/>
        <dbReference type="ChEBI" id="CHEBI:15378"/>
        <dbReference type="ChEBI" id="CHEBI:57643"/>
        <dbReference type="ChEBI" id="CHEBI:58608"/>
        <dbReference type="EC" id="3.1.4.4"/>
    </reaction>
</comment>
<evidence type="ECO:0000256" key="3">
    <source>
        <dbReference type="ARBA" id="ARBA00012027"/>
    </source>
</evidence>
<name>A0A5C4VL99_9ACTN</name>
<dbReference type="Proteomes" id="UP000313231">
    <property type="component" value="Unassembled WGS sequence"/>
</dbReference>
<keyword evidence="10" id="KW-1185">Reference proteome</keyword>
<evidence type="ECO:0000256" key="7">
    <source>
        <dbReference type="SAM" id="MobiDB-lite"/>
    </source>
</evidence>
<dbReference type="EC" id="3.1.4.4" evidence="3"/>
<dbReference type="PANTHER" id="PTHR43856">
    <property type="entry name" value="CARDIOLIPIN HYDROLASE"/>
    <property type="match status" value="1"/>
</dbReference>
<dbReference type="InterPro" id="IPR025202">
    <property type="entry name" value="PLD-like_dom"/>
</dbReference>
<dbReference type="AlphaFoldDB" id="A0A5C4VL99"/>
<dbReference type="Pfam" id="PF13091">
    <property type="entry name" value="PLDc_2"/>
    <property type="match status" value="2"/>
</dbReference>
<evidence type="ECO:0000256" key="5">
    <source>
        <dbReference type="ARBA" id="ARBA00022963"/>
    </source>
</evidence>
<evidence type="ECO:0000256" key="4">
    <source>
        <dbReference type="ARBA" id="ARBA00022801"/>
    </source>
</evidence>